<accession>A0A1X7T1Z7</accession>
<evidence type="ECO:0000313" key="1">
    <source>
        <dbReference type="EnsemblMetazoa" id="Aqu2.1.08480_001"/>
    </source>
</evidence>
<protein>
    <submittedName>
        <fullName evidence="1">Uncharacterized protein</fullName>
    </submittedName>
</protein>
<dbReference type="InParanoid" id="A0A1X7T1Z7"/>
<reference evidence="1" key="1">
    <citation type="submission" date="2017-05" db="UniProtKB">
        <authorList>
            <consortium name="EnsemblMetazoa"/>
        </authorList>
    </citation>
    <scope>IDENTIFICATION</scope>
</reference>
<dbReference type="AlphaFoldDB" id="A0A1X7T1Z7"/>
<organism evidence="1">
    <name type="scientific">Amphimedon queenslandica</name>
    <name type="common">Sponge</name>
    <dbReference type="NCBI Taxonomy" id="400682"/>
    <lineage>
        <taxon>Eukaryota</taxon>
        <taxon>Metazoa</taxon>
        <taxon>Porifera</taxon>
        <taxon>Demospongiae</taxon>
        <taxon>Heteroscleromorpha</taxon>
        <taxon>Haplosclerida</taxon>
        <taxon>Niphatidae</taxon>
        <taxon>Amphimedon</taxon>
    </lineage>
</organism>
<sequence length="86" mass="9287">MCSQYVDPSGLEALLASRLIALDKNPGVRPIGIGEVCRRLIGKAALCVLRQDVIDVTGSRQLCAGQKSACESIVHSVRELYDNDET</sequence>
<dbReference type="EnsemblMetazoa" id="Aqu2.1.08480_001">
    <property type="protein sequence ID" value="Aqu2.1.08480_001"/>
    <property type="gene ID" value="Aqu2.1.08480"/>
</dbReference>
<proteinExistence type="predicted"/>
<name>A0A1X7T1Z7_AMPQE</name>